<dbReference type="PANTHER" id="PTHR24113:SF12">
    <property type="entry name" value="RAN GTPASE-ACTIVATING PROTEIN 1"/>
    <property type="match status" value="1"/>
</dbReference>
<dbReference type="Proteomes" id="UP000009168">
    <property type="component" value="Unassembled WGS sequence"/>
</dbReference>
<evidence type="ECO:0000256" key="1">
    <source>
        <dbReference type="ARBA" id="ARBA00022468"/>
    </source>
</evidence>
<sequence>MDKKLDTLLSFLYDLNDSLQLNKFSVNINFIQLLYWPFKQTFPESGFKYSSELLEHLFFRYEKRLTAQVEHLIIDSRYCIIKKELAKDIANFCQDIYNLQSISLDLKYNQLTSLSGESIASIFLSKKCLQNIHLDLENNLIGDKGLKQILLNIASLPLLVNLNLNLRQNELTKKSAHRISQILQKQENLESLLVNVEQNDITDEGAFQIIQSIQYLSQLKVLSLNLGYNRFIHLEKLRTLRQFQLHNLQTFEFSFVNQQFQNIPVHLIHQMTKNSLQLENLFIDLRSNDLSDYSVLCLAASLQKFEFLTSLNVNLMSNPIELTSFKKLIEICYGFNLLQSAIISHRNFQQNANNNNNQRHSKDCLCYKLQKKTIENKRAILILNAYEKYIKPNLISYKHTNMNLKLNFWDLHY</sequence>
<dbReference type="SUPFAM" id="SSF52047">
    <property type="entry name" value="RNI-like"/>
    <property type="match status" value="1"/>
</dbReference>
<keyword evidence="2" id="KW-0433">Leucine-rich repeat</keyword>
<dbReference type="GO" id="GO:0048471">
    <property type="term" value="C:perinuclear region of cytoplasm"/>
    <property type="evidence" value="ECO:0007669"/>
    <property type="project" value="TreeGrafter"/>
</dbReference>
<proteinExistence type="predicted"/>
<dbReference type="InterPro" id="IPR032675">
    <property type="entry name" value="LRR_dom_sf"/>
</dbReference>
<dbReference type="InterPro" id="IPR027038">
    <property type="entry name" value="RanGap"/>
</dbReference>
<gene>
    <name evidence="4" type="ORF">TTHERM_00031710</name>
</gene>
<name>Q22MQ1_TETTS</name>
<reference evidence="5" key="1">
    <citation type="journal article" date="2006" name="PLoS Biol.">
        <title>Macronuclear genome sequence of the ciliate Tetrahymena thermophila, a model eukaryote.</title>
        <authorList>
            <person name="Eisen J.A."/>
            <person name="Coyne R.S."/>
            <person name="Wu M."/>
            <person name="Wu D."/>
            <person name="Thiagarajan M."/>
            <person name="Wortman J.R."/>
            <person name="Badger J.H."/>
            <person name="Ren Q."/>
            <person name="Amedeo P."/>
            <person name="Jones K.M."/>
            <person name="Tallon L.J."/>
            <person name="Delcher A.L."/>
            <person name="Salzberg S.L."/>
            <person name="Silva J.C."/>
            <person name="Haas B.J."/>
            <person name="Majoros W.H."/>
            <person name="Farzad M."/>
            <person name="Carlton J.M."/>
            <person name="Smith R.K. Jr."/>
            <person name="Garg J."/>
            <person name="Pearlman R.E."/>
            <person name="Karrer K.M."/>
            <person name="Sun L."/>
            <person name="Manning G."/>
            <person name="Elde N.C."/>
            <person name="Turkewitz A.P."/>
            <person name="Asai D.J."/>
            <person name="Wilkes D.E."/>
            <person name="Wang Y."/>
            <person name="Cai H."/>
            <person name="Collins K."/>
            <person name="Stewart B.A."/>
            <person name="Lee S.R."/>
            <person name="Wilamowska K."/>
            <person name="Weinberg Z."/>
            <person name="Ruzzo W.L."/>
            <person name="Wloga D."/>
            <person name="Gaertig J."/>
            <person name="Frankel J."/>
            <person name="Tsao C.-C."/>
            <person name="Gorovsky M.A."/>
            <person name="Keeling P.J."/>
            <person name="Waller R.F."/>
            <person name="Patron N.J."/>
            <person name="Cherry J.M."/>
            <person name="Stover N.A."/>
            <person name="Krieger C.J."/>
            <person name="del Toro C."/>
            <person name="Ryder H.F."/>
            <person name="Williamson S.C."/>
            <person name="Barbeau R.A."/>
            <person name="Hamilton E.P."/>
            <person name="Orias E."/>
        </authorList>
    </citation>
    <scope>NUCLEOTIDE SEQUENCE [LARGE SCALE GENOMIC DNA]</scope>
    <source>
        <strain evidence="5">SB210</strain>
    </source>
</reference>
<keyword evidence="5" id="KW-1185">Reference proteome</keyword>
<dbReference type="Gene3D" id="3.80.10.10">
    <property type="entry name" value="Ribonuclease Inhibitor"/>
    <property type="match status" value="1"/>
</dbReference>
<dbReference type="GO" id="GO:0031267">
    <property type="term" value="F:small GTPase binding"/>
    <property type="evidence" value="ECO:0007669"/>
    <property type="project" value="TreeGrafter"/>
</dbReference>
<evidence type="ECO:0000313" key="5">
    <source>
        <dbReference type="Proteomes" id="UP000009168"/>
    </source>
</evidence>
<dbReference type="OrthoDB" id="120976at2759"/>
<keyword evidence="1" id="KW-0343">GTPase activation</keyword>
<dbReference type="GO" id="GO:0006913">
    <property type="term" value="P:nucleocytoplasmic transport"/>
    <property type="evidence" value="ECO:0007669"/>
    <property type="project" value="TreeGrafter"/>
</dbReference>
<dbReference type="GO" id="GO:0005096">
    <property type="term" value="F:GTPase activator activity"/>
    <property type="evidence" value="ECO:0007669"/>
    <property type="project" value="UniProtKB-KW"/>
</dbReference>
<keyword evidence="3" id="KW-0677">Repeat</keyword>
<dbReference type="HOGENOM" id="CLU_1411404_0_0_1"/>
<dbReference type="GeneID" id="7828699"/>
<organism evidence="4 5">
    <name type="scientific">Tetrahymena thermophila (strain SB210)</name>
    <dbReference type="NCBI Taxonomy" id="312017"/>
    <lineage>
        <taxon>Eukaryota</taxon>
        <taxon>Sar</taxon>
        <taxon>Alveolata</taxon>
        <taxon>Ciliophora</taxon>
        <taxon>Intramacronucleata</taxon>
        <taxon>Oligohymenophorea</taxon>
        <taxon>Hymenostomatida</taxon>
        <taxon>Tetrahymenina</taxon>
        <taxon>Tetrahymenidae</taxon>
        <taxon>Tetrahymena</taxon>
    </lineage>
</organism>
<dbReference type="InParanoid" id="Q22MQ1"/>
<accession>Q22MQ1</accession>
<evidence type="ECO:0000256" key="2">
    <source>
        <dbReference type="ARBA" id="ARBA00022614"/>
    </source>
</evidence>
<dbReference type="EMBL" id="GG662720">
    <property type="protein sequence ID" value="EAR86398.2"/>
    <property type="molecule type" value="Genomic_DNA"/>
</dbReference>
<dbReference type="GO" id="GO:0005634">
    <property type="term" value="C:nucleus"/>
    <property type="evidence" value="ECO:0007669"/>
    <property type="project" value="TreeGrafter"/>
</dbReference>
<dbReference type="RefSeq" id="XP_976969.2">
    <property type="nucleotide sequence ID" value="XM_971876.2"/>
</dbReference>
<dbReference type="GO" id="GO:0005829">
    <property type="term" value="C:cytosol"/>
    <property type="evidence" value="ECO:0007669"/>
    <property type="project" value="TreeGrafter"/>
</dbReference>
<evidence type="ECO:0008006" key="6">
    <source>
        <dbReference type="Google" id="ProtNLM"/>
    </source>
</evidence>
<dbReference type="AlphaFoldDB" id="Q22MQ1"/>
<dbReference type="PANTHER" id="PTHR24113">
    <property type="entry name" value="RAN GTPASE-ACTIVATING PROTEIN 1"/>
    <property type="match status" value="1"/>
</dbReference>
<evidence type="ECO:0000313" key="4">
    <source>
        <dbReference type="EMBL" id="EAR86398.2"/>
    </source>
</evidence>
<dbReference type="KEGG" id="tet:TTHERM_00031710"/>
<evidence type="ECO:0000256" key="3">
    <source>
        <dbReference type="ARBA" id="ARBA00022737"/>
    </source>
</evidence>
<protein>
    <recommendedName>
        <fullName evidence="6">Kinase domain protein</fullName>
    </recommendedName>
</protein>